<feature type="region of interest" description="Disordered" evidence="1">
    <location>
        <begin position="350"/>
        <end position="369"/>
    </location>
</feature>
<feature type="domain" description="Mammalian cell entry C-terminal" evidence="3">
    <location>
        <begin position="120"/>
        <end position="316"/>
    </location>
</feature>
<comment type="caution">
    <text evidence="4">The sequence shown here is derived from an EMBL/GenBank/DDBJ whole genome shotgun (WGS) entry which is preliminary data.</text>
</comment>
<dbReference type="PANTHER" id="PTHR33371">
    <property type="entry name" value="INTERMEMBRANE PHOSPHOLIPID TRANSPORT SYSTEM BINDING PROTEIN MLAD-RELATED"/>
    <property type="match status" value="1"/>
</dbReference>
<name>A0A0C2WHW7_RHOER</name>
<organism evidence="4 5">
    <name type="scientific">Rhodococcus erythropolis</name>
    <name type="common">Arthrobacter picolinophilus</name>
    <dbReference type="NCBI Taxonomy" id="1833"/>
    <lineage>
        <taxon>Bacteria</taxon>
        <taxon>Bacillati</taxon>
        <taxon>Actinomycetota</taxon>
        <taxon>Actinomycetes</taxon>
        <taxon>Mycobacteriales</taxon>
        <taxon>Nocardiaceae</taxon>
        <taxon>Rhodococcus</taxon>
        <taxon>Rhodococcus erythropolis group</taxon>
    </lineage>
</organism>
<dbReference type="Pfam" id="PF02470">
    <property type="entry name" value="MlaD"/>
    <property type="match status" value="1"/>
</dbReference>
<accession>A0A0C2WHW7</accession>
<evidence type="ECO:0000259" key="3">
    <source>
        <dbReference type="Pfam" id="PF11887"/>
    </source>
</evidence>
<dbReference type="Proteomes" id="UP000325576">
    <property type="component" value="Unassembled WGS sequence"/>
</dbReference>
<dbReference type="PANTHER" id="PTHR33371:SF16">
    <property type="entry name" value="MCE-FAMILY PROTEIN MCE3F"/>
    <property type="match status" value="1"/>
</dbReference>
<feature type="domain" description="Mce/MlaD" evidence="2">
    <location>
        <begin position="37"/>
        <end position="112"/>
    </location>
</feature>
<evidence type="ECO:0000256" key="1">
    <source>
        <dbReference type="SAM" id="MobiDB-lite"/>
    </source>
</evidence>
<sequence>MSRLALVQLVLFALIAAVVIPFGIVYVVGPQGFGGQIRLHANMSDAFGLTKGTVVTYRGVQVGKVSKVELDAGTRSARVELSLNDNTEIPTDSVAKVTMGTAAGIQNVDIYPNTDHGPYLRDGDEIAMPADQQPVQMSQLMLQASGVLEGIDPQAISDIGTELGNSFNGLGPSLATMIDNGGTMSAQLNDQSAELAALLSRTSTLVDSMATQSDSFVRGMAAAKNFTEQLESNAPVLIYLTDHSPAALNSAQQLFDKYHNTFGAVLANLVTVAPIISDRTDALETGLVTIPEGLAKLASIVKGDRADFALVATQGPVCNYDTPRREVGDLSPTSPSLAMYCPPADDLVQRGAQNAPRPNDLGLQNSTVPGTPIGPPVVADPILVPTGVEALNYWRLMLEGLGNGTR</sequence>
<dbReference type="Pfam" id="PF11887">
    <property type="entry name" value="Mce4_CUP1"/>
    <property type="match status" value="1"/>
</dbReference>
<dbReference type="NCBIfam" id="TIGR00996">
    <property type="entry name" value="Mtu_fam_mce"/>
    <property type="match status" value="1"/>
</dbReference>
<gene>
    <name evidence="4" type="ORF">BS297_10080</name>
</gene>
<dbReference type="GO" id="GO:0005576">
    <property type="term" value="C:extracellular region"/>
    <property type="evidence" value="ECO:0007669"/>
    <property type="project" value="TreeGrafter"/>
</dbReference>
<reference evidence="4 5" key="1">
    <citation type="journal article" date="2017" name="Poromechanics V (2013)">
        <title>Genomic Characterization of the Arsenic-Tolerant Actinobacterium, &lt;i&gt;Rhodococcus erythropolis&lt;/i&gt; S43.</title>
        <authorList>
            <person name="Retamal-Morales G."/>
            <person name="Mehnert M."/>
            <person name="Schwabe R."/>
            <person name="Tischler D."/>
            <person name="Schloemann M."/>
            <person name="Levican G.J."/>
        </authorList>
    </citation>
    <scope>NUCLEOTIDE SEQUENCE [LARGE SCALE GENOMIC DNA]</scope>
    <source>
        <strain evidence="4 5">S43</strain>
    </source>
</reference>
<proteinExistence type="predicted"/>
<dbReference type="InterPro" id="IPR003399">
    <property type="entry name" value="Mce/MlaD"/>
</dbReference>
<evidence type="ECO:0000259" key="2">
    <source>
        <dbReference type="Pfam" id="PF02470"/>
    </source>
</evidence>
<dbReference type="InterPro" id="IPR052336">
    <property type="entry name" value="MlaD_Phospholipid_Transporter"/>
</dbReference>
<evidence type="ECO:0000313" key="5">
    <source>
        <dbReference type="Proteomes" id="UP000325576"/>
    </source>
</evidence>
<dbReference type="InterPro" id="IPR024516">
    <property type="entry name" value="Mce_C"/>
</dbReference>
<dbReference type="EMBL" id="MRBO01000319">
    <property type="protein sequence ID" value="KAB2585496.1"/>
    <property type="molecule type" value="Genomic_DNA"/>
</dbReference>
<dbReference type="InterPro" id="IPR005693">
    <property type="entry name" value="Mce"/>
</dbReference>
<protein>
    <submittedName>
        <fullName evidence="4">Mammalian cell entry protein</fullName>
    </submittedName>
</protein>
<dbReference type="AlphaFoldDB" id="A0A0C2WHW7"/>
<evidence type="ECO:0000313" key="4">
    <source>
        <dbReference type="EMBL" id="KAB2585496.1"/>
    </source>
</evidence>